<name>A0AC34G2W7_9BILA</name>
<organism evidence="1 2">
    <name type="scientific">Panagrolaimus sp. ES5</name>
    <dbReference type="NCBI Taxonomy" id="591445"/>
    <lineage>
        <taxon>Eukaryota</taxon>
        <taxon>Metazoa</taxon>
        <taxon>Ecdysozoa</taxon>
        <taxon>Nematoda</taxon>
        <taxon>Chromadorea</taxon>
        <taxon>Rhabditida</taxon>
        <taxon>Tylenchina</taxon>
        <taxon>Panagrolaimomorpha</taxon>
        <taxon>Panagrolaimoidea</taxon>
        <taxon>Panagrolaimidae</taxon>
        <taxon>Panagrolaimus</taxon>
    </lineage>
</organism>
<accession>A0AC34G2W7</accession>
<reference evidence="2" key="1">
    <citation type="submission" date="2022-11" db="UniProtKB">
        <authorList>
            <consortium name="WormBaseParasite"/>
        </authorList>
    </citation>
    <scope>IDENTIFICATION</scope>
</reference>
<sequence>MLSSEQQKAVRNVAKKSFNKIDELLISHKLPNNGFSEGLLIQLLECLAAADSNNFNDSVGGGEREGRVSCPLVGRLHYGLSHGIGRSGNVAETQPKALGSSMLNSLANSLALEALHVLGLESCKKALVLPVCTGMALSLSLLTLKQLRPSATYISGLIPIIVDQISANSNNFSQLTITVANLEEAISSFDSSQILCILSTTSCFAPRVPDSLIENGKFARKNRFFHLVNNAYGLQSPPIISQLSKALSANLIDIFVQSTDKNFQTPVGGSIISSSNKEMVTEVGKLYPGRASAVPSRDFLLTILHLGKAGLLKMMEERNQIYILLAEKMKEFAAEIGEEIVEPEGNGISLAMSLSTI</sequence>
<dbReference type="Proteomes" id="UP000887579">
    <property type="component" value="Unplaced"/>
</dbReference>
<evidence type="ECO:0000313" key="1">
    <source>
        <dbReference type="Proteomes" id="UP000887579"/>
    </source>
</evidence>
<protein>
    <submittedName>
        <fullName evidence="2">O-phosphoseryl-tRNA(Sec) selenium transferase</fullName>
    </submittedName>
</protein>
<proteinExistence type="predicted"/>
<evidence type="ECO:0000313" key="2">
    <source>
        <dbReference type="WBParaSite" id="ES5_v2.g23918.t1"/>
    </source>
</evidence>
<dbReference type="WBParaSite" id="ES5_v2.g23918.t1">
    <property type="protein sequence ID" value="ES5_v2.g23918.t1"/>
    <property type="gene ID" value="ES5_v2.g23918"/>
</dbReference>